<name>A0ABD2M271_9BILA</name>
<accession>A0ABD2M271</accession>
<dbReference type="EMBL" id="JBICBT010000189">
    <property type="protein sequence ID" value="KAL3121408.1"/>
    <property type="molecule type" value="Genomic_DNA"/>
</dbReference>
<dbReference type="PANTHER" id="PTHR13490">
    <property type="entry name" value="MITOCHONDRIAL 28S RIBOSOMAL PROTEIN S28"/>
    <property type="match status" value="1"/>
</dbReference>
<evidence type="ECO:0000259" key="2">
    <source>
        <dbReference type="Pfam" id="PF10213"/>
    </source>
</evidence>
<proteinExistence type="predicted"/>
<feature type="domain" description="Small ribosomal subunit protein mS35 mitochondrial conserved" evidence="2">
    <location>
        <begin position="310"/>
        <end position="399"/>
    </location>
</feature>
<gene>
    <name evidence="3" type="ORF">niasHT_009395</name>
</gene>
<dbReference type="AlphaFoldDB" id="A0ABD2M271"/>
<dbReference type="Pfam" id="PF10213">
    <property type="entry name" value="MRP-S28"/>
    <property type="match status" value="1"/>
</dbReference>
<dbReference type="Proteomes" id="UP001620626">
    <property type="component" value="Unassembled WGS sequence"/>
</dbReference>
<dbReference type="PANTHER" id="PTHR13490:SF0">
    <property type="entry name" value="SMALL RIBOSOMAL SUBUNIT PROTEIN MS35"/>
    <property type="match status" value="1"/>
</dbReference>
<organism evidence="3 4">
    <name type="scientific">Heterodera trifolii</name>
    <dbReference type="NCBI Taxonomy" id="157864"/>
    <lineage>
        <taxon>Eukaryota</taxon>
        <taxon>Metazoa</taxon>
        <taxon>Ecdysozoa</taxon>
        <taxon>Nematoda</taxon>
        <taxon>Chromadorea</taxon>
        <taxon>Rhabditida</taxon>
        <taxon>Tylenchina</taxon>
        <taxon>Tylenchomorpha</taxon>
        <taxon>Tylenchoidea</taxon>
        <taxon>Heteroderidae</taxon>
        <taxon>Heteroderinae</taxon>
        <taxon>Heterodera</taxon>
    </lineage>
</organism>
<keyword evidence="4" id="KW-1185">Reference proteome</keyword>
<protein>
    <recommendedName>
        <fullName evidence="2">Small ribosomal subunit protein mS35 mitochondrial conserved domain-containing protein</fullName>
    </recommendedName>
</protein>
<evidence type="ECO:0000313" key="4">
    <source>
        <dbReference type="Proteomes" id="UP001620626"/>
    </source>
</evidence>
<evidence type="ECO:0000313" key="3">
    <source>
        <dbReference type="EMBL" id="KAL3121408.1"/>
    </source>
</evidence>
<dbReference type="InterPro" id="IPR039848">
    <property type="entry name" value="Ribosomal_mS35_mt"/>
</dbReference>
<dbReference type="InterPro" id="IPR019349">
    <property type="entry name" value="Ribosomal_mS35_mit"/>
</dbReference>
<feature type="region of interest" description="Disordered" evidence="1">
    <location>
        <begin position="418"/>
        <end position="439"/>
    </location>
</feature>
<reference evidence="3 4" key="1">
    <citation type="submission" date="2024-10" db="EMBL/GenBank/DDBJ databases">
        <authorList>
            <person name="Kim D."/>
        </authorList>
    </citation>
    <scope>NUCLEOTIDE SEQUENCE [LARGE SCALE GENOMIC DNA]</scope>
    <source>
        <strain evidence="3">BH-2024</strain>
    </source>
</reference>
<comment type="caution">
    <text evidence="3">The sequence shown here is derived from an EMBL/GenBank/DDBJ whole genome shotgun (WGS) entry which is preliminary data.</text>
</comment>
<evidence type="ECO:0000256" key="1">
    <source>
        <dbReference type="SAM" id="MobiDB-lite"/>
    </source>
</evidence>
<sequence length="439" mass="50303">MEIQLPLEPRRRRLFEHFTSRIIALNDDELNKLSRASFGFSATQILATVNRARAQAILDGVPLTFISFDEALVALMSEVESHGTSPFLRSVGSSATANGHQEGQHKANSGEKFPIYALVEAADFPRLEPPSFVPFVFIQKSFRHTCKHFCICPIIMATPPKANALVEAAGKFNKLFIMPPNRPTRIKKAMNILFGRTEEEKRVSGNFVSRIAERNPRREDMSTTQDWPSVWPTAQSFRSSVVPLPVRMGFRRRPERFAPKGPYGNLELMKIPNFLHLTPAHVQRHGQAIKKFCTKFPEELKQADVKEQYVPLRLVYSDYVHQGNNIRDKRAREVTAKIQLNSFGLKDTHAHNKCRQLVGDRYDEETDTVTFKADNCPLRRQNLDYIAYLLTVVYHESHRVEPWEASMVDQVLAVKEKERLEEEGEPESEQQAKLMMDRT</sequence>